<proteinExistence type="predicted"/>
<dbReference type="RefSeq" id="WP_147929927.1">
    <property type="nucleotide sequence ID" value="NZ_VOXD01000007.1"/>
</dbReference>
<sequence length="359" mass="41650">MKHLLLTASLLLLSTSFLMGYDVEYTVMAQSGLQLREGPEIDSKVLVSIPFGKHVLGKGMPFDVQQYYEYGELDAIDAKYRFTSEGLNGFWHHVSFEDIEGFVFSGYLIRGSFITEPNDTLSYVMFEHGFSCDPIEFSNNYNYYELSHTSDSIKLREIYIQFELRQHFSTELKEKYDDIWFNFPFRIIVNSEFGNSFILGSANKLETYEDENLLNEYQSGYNDRCKEFGFLYPEQTYKFYYRNTNHVLRGVAFVDANDSKNEIKYGISYSVTNRSFNLNEIPLELRGQQSLRRHADFNTPIIILVTDVNQDGILDVLIASHTMTESCGICWYKDLYISERGKNITIRHASRSTVCNCVT</sequence>
<organism evidence="2 3">
    <name type="scientific">Neolewinella aurantiaca</name>
    <dbReference type="NCBI Taxonomy" id="2602767"/>
    <lineage>
        <taxon>Bacteria</taxon>
        <taxon>Pseudomonadati</taxon>
        <taxon>Bacteroidota</taxon>
        <taxon>Saprospiria</taxon>
        <taxon>Saprospirales</taxon>
        <taxon>Lewinellaceae</taxon>
        <taxon>Neolewinella</taxon>
    </lineage>
</organism>
<gene>
    <name evidence="2" type="ORF">FUA23_06555</name>
</gene>
<keyword evidence="3" id="KW-1185">Reference proteome</keyword>
<dbReference type="Proteomes" id="UP000321907">
    <property type="component" value="Unassembled WGS sequence"/>
</dbReference>
<dbReference type="Gene3D" id="2.30.30.40">
    <property type="entry name" value="SH3 Domains"/>
    <property type="match status" value="1"/>
</dbReference>
<keyword evidence="1" id="KW-0732">Signal</keyword>
<evidence type="ECO:0000313" key="2">
    <source>
        <dbReference type="EMBL" id="TXF90446.1"/>
    </source>
</evidence>
<evidence type="ECO:0008006" key="4">
    <source>
        <dbReference type="Google" id="ProtNLM"/>
    </source>
</evidence>
<feature type="chain" id="PRO_5023146583" description="SH3 domain-containing protein" evidence="1">
    <location>
        <begin position="21"/>
        <end position="359"/>
    </location>
</feature>
<accession>A0A5C7FKG8</accession>
<dbReference type="AlphaFoldDB" id="A0A5C7FKG8"/>
<reference evidence="2 3" key="1">
    <citation type="submission" date="2019-08" db="EMBL/GenBank/DDBJ databases">
        <title>Lewinella sp. strain SSH13 Genome sequencing and assembly.</title>
        <authorList>
            <person name="Kim I."/>
        </authorList>
    </citation>
    <scope>NUCLEOTIDE SEQUENCE [LARGE SCALE GENOMIC DNA]</scope>
    <source>
        <strain evidence="2 3">SSH13</strain>
    </source>
</reference>
<feature type="signal peptide" evidence="1">
    <location>
        <begin position="1"/>
        <end position="20"/>
    </location>
</feature>
<protein>
    <recommendedName>
        <fullName evidence="4">SH3 domain-containing protein</fullName>
    </recommendedName>
</protein>
<name>A0A5C7FKG8_9BACT</name>
<comment type="caution">
    <text evidence="2">The sequence shown here is derived from an EMBL/GenBank/DDBJ whole genome shotgun (WGS) entry which is preliminary data.</text>
</comment>
<evidence type="ECO:0000256" key="1">
    <source>
        <dbReference type="SAM" id="SignalP"/>
    </source>
</evidence>
<dbReference type="EMBL" id="VOXD01000007">
    <property type="protein sequence ID" value="TXF90446.1"/>
    <property type="molecule type" value="Genomic_DNA"/>
</dbReference>
<evidence type="ECO:0000313" key="3">
    <source>
        <dbReference type="Proteomes" id="UP000321907"/>
    </source>
</evidence>